<evidence type="ECO:0000313" key="3">
    <source>
        <dbReference type="Proteomes" id="UP000003022"/>
    </source>
</evidence>
<feature type="region of interest" description="Disordered" evidence="1">
    <location>
        <begin position="23"/>
        <end position="48"/>
    </location>
</feature>
<accession>F3NBR9</accession>
<keyword evidence="3" id="KW-1185">Reference proteome</keyword>
<dbReference type="Proteomes" id="UP000003022">
    <property type="component" value="Unassembled WGS sequence"/>
</dbReference>
<gene>
    <name evidence="2" type="ORF">SGM_0803</name>
</gene>
<dbReference type="STRING" id="996637.SGM_0803"/>
<dbReference type="AlphaFoldDB" id="F3NBR9"/>
<protein>
    <submittedName>
        <fullName evidence="2">Uncharacterized protein</fullName>
    </submittedName>
</protein>
<comment type="caution">
    <text evidence="2">The sequence shown here is derived from an EMBL/GenBank/DDBJ whole genome shotgun (WGS) entry which is preliminary data.</text>
</comment>
<reference evidence="2 3" key="1">
    <citation type="journal article" date="2011" name="J. Bacteriol.">
        <title>Draft genome sequence of the marine bacterium Streptomyces griseoaurantiacus M045, which produces novel manumycin-type antibiotics with a pABA core component.</title>
        <authorList>
            <person name="Li F."/>
            <person name="Jiang P."/>
            <person name="Zheng H."/>
            <person name="Wang S."/>
            <person name="Zhao G."/>
            <person name="Qin S."/>
            <person name="Liu Z."/>
        </authorList>
    </citation>
    <scope>NUCLEOTIDE SEQUENCE [LARGE SCALE GENOMIC DNA]</scope>
    <source>
        <strain evidence="2 3">M045</strain>
    </source>
</reference>
<evidence type="ECO:0000313" key="2">
    <source>
        <dbReference type="EMBL" id="EGG49179.1"/>
    </source>
</evidence>
<organism evidence="2 3">
    <name type="scientific">Streptomyces griseoaurantiacus M045</name>
    <dbReference type="NCBI Taxonomy" id="996637"/>
    <lineage>
        <taxon>Bacteria</taxon>
        <taxon>Bacillati</taxon>
        <taxon>Actinomycetota</taxon>
        <taxon>Actinomycetes</taxon>
        <taxon>Kitasatosporales</taxon>
        <taxon>Streptomycetaceae</taxon>
        <taxon>Streptomyces</taxon>
        <taxon>Streptomyces aurantiacus group</taxon>
    </lineage>
</organism>
<feature type="compositionally biased region" description="Basic and acidic residues" evidence="1">
    <location>
        <begin position="23"/>
        <end position="41"/>
    </location>
</feature>
<name>F3NBR9_9ACTN</name>
<evidence type="ECO:0000256" key="1">
    <source>
        <dbReference type="SAM" id="MobiDB-lite"/>
    </source>
</evidence>
<dbReference type="EMBL" id="AEYX01000003">
    <property type="protein sequence ID" value="EGG49179.1"/>
    <property type="molecule type" value="Genomic_DNA"/>
</dbReference>
<proteinExistence type="predicted"/>
<sequence length="48" mass="5392">MLVDGVRCEECRHHWELDQTEPARRLVLEEGLTRPHGDPREAGPGTAA</sequence>